<dbReference type="InterPro" id="IPR007466">
    <property type="entry name" value="Peptidyl-Arg-deiminase_porph"/>
</dbReference>
<dbReference type="SUPFAM" id="SSF55909">
    <property type="entry name" value="Pentein"/>
    <property type="match status" value="1"/>
</dbReference>
<dbReference type="AlphaFoldDB" id="A0A5N6WZI1"/>
<keyword evidence="3" id="KW-1185">Reference proteome</keyword>
<dbReference type="GO" id="GO:0004668">
    <property type="term" value="F:protein-arginine deiminase activity"/>
    <property type="evidence" value="ECO:0007669"/>
    <property type="project" value="InterPro"/>
</dbReference>
<evidence type="ECO:0000256" key="1">
    <source>
        <dbReference type="ARBA" id="ARBA00022801"/>
    </source>
</evidence>
<evidence type="ECO:0000313" key="3">
    <source>
        <dbReference type="Proteomes" id="UP000325945"/>
    </source>
</evidence>
<name>A0A5N6WZI1_9EURO</name>
<dbReference type="Proteomes" id="UP000325945">
    <property type="component" value="Unassembled WGS sequence"/>
</dbReference>
<dbReference type="PANTHER" id="PTHR31377:SF0">
    <property type="entry name" value="AGMATINE DEIMINASE-RELATED"/>
    <property type="match status" value="1"/>
</dbReference>
<dbReference type="Gene3D" id="3.75.10.10">
    <property type="entry name" value="L-arginine/glycine Amidinotransferase, Chain A"/>
    <property type="match status" value="2"/>
</dbReference>
<keyword evidence="1" id="KW-0378">Hydrolase</keyword>
<sequence length="300" mass="33146">MTIRAKFYMPHEGHHYCHGKIIMAWPGPNNPNYKKCQIARIKNEQIAIAKAICHFQNVILLVHSTEVPEAERAFQDCGRYGVEIQATDVTPTFVVSEGSSRSIPHGIDFNFNGWGGRYPSNNNTLLAKQFLAQRQIPRVKTSIVLEGGALETDGEGTLLATQSSILNPTRNPGVSRVAIEKERRRLLSVSKIIWLPGLKGYEVTDTHIDIWARSVAPGKVEAHLEGPVLSDADLCLSYVNYVLINCAAIAPQFGDEKADSMAKQTPRTLFPNREVVQVCLEEIVLNGGGIHCVTQQIPIP</sequence>
<organism evidence="2 3">
    <name type="scientific">Aspergillus sergii</name>
    <dbReference type="NCBI Taxonomy" id="1034303"/>
    <lineage>
        <taxon>Eukaryota</taxon>
        <taxon>Fungi</taxon>
        <taxon>Dikarya</taxon>
        <taxon>Ascomycota</taxon>
        <taxon>Pezizomycotina</taxon>
        <taxon>Eurotiomycetes</taxon>
        <taxon>Eurotiomycetidae</taxon>
        <taxon>Eurotiales</taxon>
        <taxon>Aspergillaceae</taxon>
        <taxon>Aspergillus</taxon>
        <taxon>Aspergillus subgen. Circumdati</taxon>
    </lineage>
</organism>
<gene>
    <name evidence="2" type="ORF">BDV39DRAFT_193982</name>
</gene>
<reference evidence="3" key="1">
    <citation type="submission" date="2019-04" db="EMBL/GenBank/DDBJ databases">
        <title>Friends and foes A comparative genomics studyof 23 Aspergillus species from section Flavi.</title>
        <authorList>
            <consortium name="DOE Joint Genome Institute"/>
            <person name="Kjaerbolling I."/>
            <person name="Vesth T."/>
            <person name="Frisvad J.C."/>
            <person name="Nybo J.L."/>
            <person name="Theobald S."/>
            <person name="Kildgaard S."/>
            <person name="Isbrandt T."/>
            <person name="Kuo A."/>
            <person name="Sato A."/>
            <person name="Lyhne E.K."/>
            <person name="Kogle M.E."/>
            <person name="Wiebenga A."/>
            <person name="Kun R.S."/>
            <person name="Lubbers R.J."/>
            <person name="Makela M.R."/>
            <person name="Barry K."/>
            <person name="Chovatia M."/>
            <person name="Clum A."/>
            <person name="Daum C."/>
            <person name="Haridas S."/>
            <person name="He G."/>
            <person name="LaButti K."/>
            <person name="Lipzen A."/>
            <person name="Mondo S."/>
            <person name="Riley R."/>
            <person name="Salamov A."/>
            <person name="Simmons B.A."/>
            <person name="Magnuson J.K."/>
            <person name="Henrissat B."/>
            <person name="Mortensen U.H."/>
            <person name="Larsen T.O."/>
            <person name="Devries R.P."/>
            <person name="Grigoriev I.V."/>
            <person name="Machida M."/>
            <person name="Baker S.E."/>
            <person name="Andersen M.R."/>
        </authorList>
    </citation>
    <scope>NUCLEOTIDE SEQUENCE [LARGE SCALE GENOMIC DNA]</scope>
    <source>
        <strain evidence="3">CBS 130017</strain>
    </source>
</reference>
<proteinExistence type="predicted"/>
<dbReference type="EMBL" id="ML741803">
    <property type="protein sequence ID" value="KAE8326042.1"/>
    <property type="molecule type" value="Genomic_DNA"/>
</dbReference>
<accession>A0A5N6WZI1</accession>
<protein>
    <recommendedName>
        <fullName evidence="4">Peptidyl-arginine deiminase domain protein</fullName>
    </recommendedName>
</protein>
<dbReference type="GO" id="GO:0047632">
    <property type="term" value="F:agmatine deiminase activity"/>
    <property type="evidence" value="ECO:0007669"/>
    <property type="project" value="TreeGrafter"/>
</dbReference>
<dbReference type="PANTHER" id="PTHR31377">
    <property type="entry name" value="AGMATINE DEIMINASE-RELATED"/>
    <property type="match status" value="1"/>
</dbReference>
<dbReference type="Pfam" id="PF04371">
    <property type="entry name" value="PAD_porph"/>
    <property type="match status" value="2"/>
</dbReference>
<dbReference type="GO" id="GO:0009446">
    <property type="term" value="P:putrescine biosynthetic process"/>
    <property type="evidence" value="ECO:0007669"/>
    <property type="project" value="InterPro"/>
</dbReference>
<evidence type="ECO:0000313" key="2">
    <source>
        <dbReference type="EMBL" id="KAE8326042.1"/>
    </source>
</evidence>
<evidence type="ECO:0008006" key="4">
    <source>
        <dbReference type="Google" id="ProtNLM"/>
    </source>
</evidence>